<evidence type="ECO:0000256" key="2">
    <source>
        <dbReference type="ARBA" id="ARBA00008335"/>
    </source>
</evidence>
<evidence type="ECO:0000256" key="3">
    <source>
        <dbReference type="ARBA" id="ARBA00022448"/>
    </source>
</evidence>
<dbReference type="Proteomes" id="UP000184080">
    <property type="component" value="Unassembled WGS sequence"/>
</dbReference>
<dbReference type="InterPro" id="IPR051788">
    <property type="entry name" value="MFS_Transporter"/>
</dbReference>
<feature type="domain" description="Major facilitator superfamily (MFS) profile" evidence="8">
    <location>
        <begin position="6"/>
        <end position="381"/>
    </location>
</feature>
<keyword evidence="4 7" id="KW-0812">Transmembrane</keyword>
<evidence type="ECO:0000256" key="4">
    <source>
        <dbReference type="ARBA" id="ARBA00022692"/>
    </source>
</evidence>
<feature type="transmembrane region" description="Helical" evidence="7">
    <location>
        <begin position="35"/>
        <end position="55"/>
    </location>
</feature>
<dbReference type="InterPro" id="IPR020846">
    <property type="entry name" value="MFS_dom"/>
</dbReference>
<dbReference type="SUPFAM" id="SSF103473">
    <property type="entry name" value="MFS general substrate transporter"/>
    <property type="match status" value="1"/>
</dbReference>
<dbReference type="InterPro" id="IPR036259">
    <property type="entry name" value="MFS_trans_sf"/>
</dbReference>
<protein>
    <submittedName>
        <fullName evidence="9">Fucose permease</fullName>
    </submittedName>
</protein>
<dbReference type="PANTHER" id="PTHR23514">
    <property type="entry name" value="BYPASS OF STOP CODON PROTEIN 6"/>
    <property type="match status" value="1"/>
</dbReference>
<keyword evidence="10" id="KW-1185">Reference proteome</keyword>
<dbReference type="InterPro" id="IPR011701">
    <property type="entry name" value="MFS"/>
</dbReference>
<name>A0A1M6FAC7_9CLOT</name>
<accession>A0A1M6FAC7</accession>
<organism evidence="9 10">
    <name type="scientific">Clostridium amylolyticum</name>
    <dbReference type="NCBI Taxonomy" id="1121298"/>
    <lineage>
        <taxon>Bacteria</taxon>
        <taxon>Bacillati</taxon>
        <taxon>Bacillota</taxon>
        <taxon>Clostridia</taxon>
        <taxon>Eubacteriales</taxon>
        <taxon>Clostridiaceae</taxon>
        <taxon>Clostridium</taxon>
    </lineage>
</organism>
<keyword evidence="3" id="KW-0813">Transport</keyword>
<feature type="transmembrane region" description="Helical" evidence="7">
    <location>
        <begin position="337"/>
        <end position="356"/>
    </location>
</feature>
<keyword evidence="5 7" id="KW-1133">Transmembrane helix</keyword>
<comment type="similarity">
    <text evidence="2">Belongs to the major facilitator superfamily.</text>
</comment>
<dbReference type="GO" id="GO:0022857">
    <property type="term" value="F:transmembrane transporter activity"/>
    <property type="evidence" value="ECO:0007669"/>
    <property type="project" value="InterPro"/>
</dbReference>
<evidence type="ECO:0000259" key="8">
    <source>
        <dbReference type="PROSITE" id="PS50850"/>
    </source>
</evidence>
<dbReference type="PANTHER" id="PTHR23514:SF3">
    <property type="entry name" value="BYPASS OF STOP CODON PROTEIN 6"/>
    <property type="match status" value="1"/>
</dbReference>
<evidence type="ECO:0000313" key="10">
    <source>
        <dbReference type="Proteomes" id="UP000184080"/>
    </source>
</evidence>
<dbReference type="STRING" id="1121298.SAMN05444401_1863"/>
<feature type="transmembrane region" description="Helical" evidence="7">
    <location>
        <begin position="297"/>
        <end position="316"/>
    </location>
</feature>
<sequence length="386" mass="42248">MKYTILLIVIYLAFISLGLPDGVFGVAWPDMRVDFSMPLATAGMISIFVMSFSAISSFSSGRILKRFGTGRVTFISCLMTGLALLGYSKAPSFAWLMVMTLPLGLGQGAVDSGLNNYVAKNYSSRHMSWLHCCWGIGASLGPFIMTKTLAANKEWRSGYVTIATMQLILAAIFLMSLKLWKSEEAPKLVESHKTLERGKTSILKSISPWLGILMFFFYAGTEYSVGLWANSMLVESRNIPKEISGLWISYYYGALMLGRFVTGIIVNKLGNRKVIRLGIMIAVLGAILLYIPLGSAVTMSALMLIGFGFAPIYPCMMHETPRRFDEDTTKTLIGYQVGAACIGGSALSASLGLIFSKTSLEALAPSLLVLLLTMVFISEWLNKRTV</sequence>
<feature type="transmembrane region" description="Helical" evidence="7">
    <location>
        <begin position="67"/>
        <end position="87"/>
    </location>
</feature>
<dbReference type="RefSeq" id="WP_073005752.1">
    <property type="nucleotide sequence ID" value="NZ_FQZO01000002.1"/>
</dbReference>
<dbReference type="AlphaFoldDB" id="A0A1M6FAC7"/>
<dbReference type="Gene3D" id="1.20.1250.20">
    <property type="entry name" value="MFS general substrate transporter like domains"/>
    <property type="match status" value="2"/>
</dbReference>
<evidence type="ECO:0000256" key="1">
    <source>
        <dbReference type="ARBA" id="ARBA00004651"/>
    </source>
</evidence>
<dbReference type="OrthoDB" id="9795150at2"/>
<feature type="transmembrane region" description="Helical" evidence="7">
    <location>
        <begin position="362"/>
        <end position="381"/>
    </location>
</feature>
<proteinExistence type="inferred from homology"/>
<dbReference type="Pfam" id="PF07690">
    <property type="entry name" value="MFS_1"/>
    <property type="match status" value="1"/>
</dbReference>
<evidence type="ECO:0000313" key="9">
    <source>
        <dbReference type="EMBL" id="SHI94623.1"/>
    </source>
</evidence>
<evidence type="ECO:0000256" key="6">
    <source>
        <dbReference type="ARBA" id="ARBA00023136"/>
    </source>
</evidence>
<keyword evidence="6 7" id="KW-0472">Membrane</keyword>
<evidence type="ECO:0000256" key="7">
    <source>
        <dbReference type="SAM" id="Phobius"/>
    </source>
</evidence>
<dbReference type="GO" id="GO:0005886">
    <property type="term" value="C:plasma membrane"/>
    <property type="evidence" value="ECO:0007669"/>
    <property type="project" value="UniProtKB-SubCell"/>
</dbReference>
<dbReference type="EMBL" id="FQZO01000002">
    <property type="protein sequence ID" value="SHI94623.1"/>
    <property type="molecule type" value="Genomic_DNA"/>
</dbReference>
<feature type="transmembrane region" description="Helical" evidence="7">
    <location>
        <begin position="209"/>
        <end position="229"/>
    </location>
</feature>
<feature type="transmembrane region" description="Helical" evidence="7">
    <location>
        <begin position="249"/>
        <end position="267"/>
    </location>
</feature>
<dbReference type="PROSITE" id="PS50850">
    <property type="entry name" value="MFS"/>
    <property type="match status" value="1"/>
</dbReference>
<feature type="transmembrane region" description="Helical" evidence="7">
    <location>
        <begin position="157"/>
        <end position="177"/>
    </location>
</feature>
<feature type="transmembrane region" description="Helical" evidence="7">
    <location>
        <begin position="274"/>
        <end position="291"/>
    </location>
</feature>
<gene>
    <name evidence="9" type="ORF">SAMN05444401_1863</name>
</gene>
<evidence type="ECO:0000256" key="5">
    <source>
        <dbReference type="ARBA" id="ARBA00022989"/>
    </source>
</evidence>
<comment type="subcellular location">
    <subcellularLocation>
        <location evidence="1">Cell membrane</location>
        <topology evidence="1">Multi-pass membrane protein</topology>
    </subcellularLocation>
</comment>
<reference evidence="9 10" key="1">
    <citation type="submission" date="2016-11" db="EMBL/GenBank/DDBJ databases">
        <authorList>
            <person name="Jaros S."/>
            <person name="Januszkiewicz K."/>
            <person name="Wedrychowicz H."/>
        </authorList>
    </citation>
    <scope>NUCLEOTIDE SEQUENCE [LARGE SCALE GENOMIC DNA]</scope>
    <source>
        <strain evidence="9 10">DSM 21864</strain>
    </source>
</reference>